<sequence length="334" mass="38556">MDLQISQRTRYLLQTRTRRVKTALINQYGERLSFFLQFIEENIAFKNILNEVLVKSNIADEDVCHALDRGQVSNFKSETDYVAGVFYSLKYLINHFENDHDNNHLVRVSYYFTGSHSGGVEQYIENINDSCVEFLADHLDEQLDSSQTLMLLLYKYKHSAEWFNRKKLCLIARGEIEYCDDKEKGLANHLYQYLFDQGIEFNIEPSSSSGRADLVTSQSNEARIILDAKYISIDSSNSSIKKKVQDGFGQVHHYCCDYNSEFGYLVIFKDSDNVIEIESEKLGTFNYVNINGKVIFFLVIDIYEYKESASKRGAPKIISVSKEDLRKELSIGND</sequence>
<accession>A0ABY0IGB4</accession>
<keyword evidence="2" id="KW-1185">Reference proteome</keyword>
<dbReference type="Proteomes" id="UP000443582">
    <property type="component" value="Unassembled WGS sequence"/>
</dbReference>
<dbReference type="EMBL" id="QDKL01000003">
    <property type="protein sequence ID" value="RZF21153.1"/>
    <property type="molecule type" value="Genomic_DNA"/>
</dbReference>
<gene>
    <name evidence="1" type="ORF">DAY19_14340</name>
</gene>
<reference evidence="2" key="1">
    <citation type="journal article" date="2019" name="Int. J. Syst. Evol. Microbiol.">
        <title>Halobacteriovorax valvorus sp. nov., a novel prokaryotic predator isolated from coastal seawater of China.</title>
        <authorList>
            <person name="Chen M.-X."/>
        </authorList>
    </citation>
    <scope>NUCLEOTIDE SEQUENCE [LARGE SCALE GENOMIC DNA]</scope>
    <source>
        <strain evidence="2">BL9</strain>
    </source>
</reference>
<evidence type="ECO:0008006" key="3">
    <source>
        <dbReference type="Google" id="ProtNLM"/>
    </source>
</evidence>
<protein>
    <recommendedName>
        <fullName evidence="3">Restriction endonuclease type IV Mrr domain-containing protein</fullName>
    </recommendedName>
</protein>
<dbReference type="RefSeq" id="WP_115363682.1">
    <property type="nucleotide sequence ID" value="NZ_QDKL01000003.1"/>
</dbReference>
<proteinExistence type="predicted"/>
<evidence type="ECO:0000313" key="1">
    <source>
        <dbReference type="EMBL" id="RZF21153.1"/>
    </source>
</evidence>
<name>A0ABY0IGB4_9BACT</name>
<evidence type="ECO:0000313" key="2">
    <source>
        <dbReference type="Proteomes" id="UP000443582"/>
    </source>
</evidence>
<comment type="caution">
    <text evidence="1">The sequence shown here is derived from an EMBL/GenBank/DDBJ whole genome shotgun (WGS) entry which is preliminary data.</text>
</comment>
<organism evidence="1 2">
    <name type="scientific">Halobacteriovorax vibrionivorans</name>
    <dbReference type="NCBI Taxonomy" id="2152716"/>
    <lineage>
        <taxon>Bacteria</taxon>
        <taxon>Pseudomonadati</taxon>
        <taxon>Bdellovibrionota</taxon>
        <taxon>Bacteriovoracia</taxon>
        <taxon>Bacteriovoracales</taxon>
        <taxon>Halobacteriovoraceae</taxon>
        <taxon>Halobacteriovorax</taxon>
    </lineage>
</organism>